<evidence type="ECO:0000313" key="7">
    <source>
        <dbReference type="Proteomes" id="UP000199585"/>
    </source>
</evidence>
<dbReference type="EMBL" id="FOCI01000012">
    <property type="protein sequence ID" value="SEN25408.1"/>
    <property type="molecule type" value="Genomic_DNA"/>
</dbReference>
<dbReference type="STRING" id="245187.SAMN04488003_11210"/>
<keyword evidence="3 6" id="KW-0418">Kinase</keyword>
<protein>
    <submittedName>
        <fullName evidence="6">Sugar (Pentulose or hexulose) kinase</fullName>
    </submittedName>
</protein>
<dbReference type="PANTHER" id="PTHR43095:SF5">
    <property type="entry name" value="XYLULOSE KINASE"/>
    <property type="match status" value="1"/>
</dbReference>
<evidence type="ECO:0000256" key="2">
    <source>
        <dbReference type="ARBA" id="ARBA00022679"/>
    </source>
</evidence>
<dbReference type="InterPro" id="IPR043129">
    <property type="entry name" value="ATPase_NBD"/>
</dbReference>
<dbReference type="GO" id="GO:0005975">
    <property type="term" value="P:carbohydrate metabolic process"/>
    <property type="evidence" value="ECO:0007669"/>
    <property type="project" value="InterPro"/>
</dbReference>
<comment type="similarity">
    <text evidence="1">Belongs to the FGGY kinase family.</text>
</comment>
<gene>
    <name evidence="6" type="ORF">SAMN04488003_11210</name>
</gene>
<dbReference type="RefSeq" id="WP_089902761.1">
    <property type="nucleotide sequence ID" value="NZ_FOCI01000012.1"/>
</dbReference>
<evidence type="ECO:0000256" key="1">
    <source>
        <dbReference type="ARBA" id="ARBA00009156"/>
    </source>
</evidence>
<dbReference type="GO" id="GO:0016301">
    <property type="term" value="F:kinase activity"/>
    <property type="evidence" value="ECO:0007669"/>
    <property type="project" value="UniProtKB-KW"/>
</dbReference>
<dbReference type="Pfam" id="PF21546">
    <property type="entry name" value="FGGY_C_2"/>
    <property type="match status" value="1"/>
</dbReference>
<dbReference type="PANTHER" id="PTHR43095">
    <property type="entry name" value="SUGAR KINASE"/>
    <property type="match status" value="1"/>
</dbReference>
<feature type="domain" description="Carbohydrate kinase FGGY C-terminal" evidence="5">
    <location>
        <begin position="247"/>
        <end position="421"/>
    </location>
</feature>
<evidence type="ECO:0000259" key="5">
    <source>
        <dbReference type="Pfam" id="PF21546"/>
    </source>
</evidence>
<reference evidence="6 7" key="1">
    <citation type="submission" date="2016-10" db="EMBL/GenBank/DDBJ databases">
        <authorList>
            <person name="de Groot N.N."/>
        </authorList>
    </citation>
    <scope>NUCLEOTIDE SEQUENCE [LARGE SCALE GENOMIC DNA]</scope>
    <source>
        <strain evidence="6 7">DSM 16213</strain>
    </source>
</reference>
<proteinExistence type="inferred from homology"/>
<keyword evidence="2" id="KW-0808">Transferase</keyword>
<feature type="domain" description="Carbohydrate kinase FGGY N-terminal" evidence="4">
    <location>
        <begin position="5"/>
        <end position="239"/>
    </location>
</feature>
<evidence type="ECO:0000259" key="4">
    <source>
        <dbReference type="Pfam" id="PF00370"/>
    </source>
</evidence>
<evidence type="ECO:0000256" key="3">
    <source>
        <dbReference type="ARBA" id="ARBA00022777"/>
    </source>
</evidence>
<dbReference type="Gene3D" id="3.30.420.40">
    <property type="match status" value="2"/>
</dbReference>
<dbReference type="AlphaFoldDB" id="A0A1H8F335"/>
<dbReference type="InterPro" id="IPR050406">
    <property type="entry name" value="FGGY_Carb_Kinase"/>
</dbReference>
<dbReference type="InterPro" id="IPR018484">
    <property type="entry name" value="FGGY_N"/>
</dbReference>
<dbReference type="OrthoDB" id="9786272at2"/>
<evidence type="ECO:0000313" key="6">
    <source>
        <dbReference type="EMBL" id="SEN25408.1"/>
    </source>
</evidence>
<name>A0A1H8F335_9RHOB</name>
<dbReference type="SUPFAM" id="SSF53067">
    <property type="entry name" value="Actin-like ATPase domain"/>
    <property type="match status" value="2"/>
</dbReference>
<dbReference type="Pfam" id="PF00370">
    <property type="entry name" value="FGGY_N"/>
    <property type="match status" value="1"/>
</dbReference>
<dbReference type="CDD" id="cd07772">
    <property type="entry name" value="ASKHA_NBD_FGGY_NaCK-like"/>
    <property type="match status" value="1"/>
</dbReference>
<sequence length="453" mass="46524">MKHVAVIDIGKTNVKLALVDLVTGAEVAVVTRPNAVRVAPPYPHFDVEGYWDFLLDALATFHATHGVDGISVTTHGACAALLDAGGALATPVLDYEHDGPDAVATAYDAIRPAFASTGSPRLPGGLNVGAQLHWLFGRDPGLLARTAHVVTWPQYWGFRLTGQLATDVTSLGCHTDLWCPDAGTFSTLVDTLGVRDKIAAPRRPDEVLGTLTAAVAARTGLPAQTPVTVGIHDSNASLLPHLMRRTAPFTVVSTGTWVIALAVGGEEVALDPARDTLVNVAADGRPVRSARFMGGRTFDMLTAGRAVTPTPADEAAVLAEGIMLLPSVVAGSGPFPQRAPAWTGAAPATGSGPHAAATAFHLALMTATCLSLIGAQGPTIVEGAFARNATYLRMLAAATGRSVIAAPSSTGTSLGAALLMGDTATPPAADAVITTPGPDWAAYATRWRVAVAG</sequence>
<dbReference type="InterPro" id="IPR049382">
    <property type="entry name" value="FGGY_C_2"/>
</dbReference>
<dbReference type="Proteomes" id="UP000199585">
    <property type="component" value="Unassembled WGS sequence"/>
</dbReference>
<keyword evidence="7" id="KW-1185">Reference proteome</keyword>
<accession>A0A1H8F335</accession>
<organism evidence="6 7">
    <name type="scientific">Loktanella fryxellensis</name>
    <dbReference type="NCBI Taxonomy" id="245187"/>
    <lineage>
        <taxon>Bacteria</taxon>
        <taxon>Pseudomonadati</taxon>
        <taxon>Pseudomonadota</taxon>
        <taxon>Alphaproteobacteria</taxon>
        <taxon>Rhodobacterales</taxon>
        <taxon>Roseobacteraceae</taxon>
        <taxon>Loktanella</taxon>
    </lineage>
</organism>